<reference evidence="2" key="2">
    <citation type="journal article" date="2015" name="Fish Shellfish Immunol.">
        <title>Early steps in the European eel (Anguilla anguilla)-Vibrio vulnificus interaction in the gills: Role of the RtxA13 toxin.</title>
        <authorList>
            <person name="Callol A."/>
            <person name="Pajuelo D."/>
            <person name="Ebbesson L."/>
            <person name="Teles M."/>
            <person name="MacKenzie S."/>
            <person name="Amaro C."/>
        </authorList>
    </citation>
    <scope>NUCLEOTIDE SEQUENCE</scope>
</reference>
<evidence type="ECO:0000256" key="1">
    <source>
        <dbReference type="SAM" id="Phobius"/>
    </source>
</evidence>
<organism evidence="2">
    <name type="scientific">Anguilla anguilla</name>
    <name type="common">European freshwater eel</name>
    <name type="synonym">Muraena anguilla</name>
    <dbReference type="NCBI Taxonomy" id="7936"/>
    <lineage>
        <taxon>Eukaryota</taxon>
        <taxon>Metazoa</taxon>
        <taxon>Chordata</taxon>
        <taxon>Craniata</taxon>
        <taxon>Vertebrata</taxon>
        <taxon>Euteleostomi</taxon>
        <taxon>Actinopterygii</taxon>
        <taxon>Neopterygii</taxon>
        <taxon>Teleostei</taxon>
        <taxon>Anguilliformes</taxon>
        <taxon>Anguillidae</taxon>
        <taxon>Anguilla</taxon>
    </lineage>
</organism>
<sequence>MHVSLYAGTMKIIFICFCMCVSVCVDMHVLMCVCMHVQ</sequence>
<proteinExistence type="predicted"/>
<keyword evidence="1" id="KW-1133">Transmembrane helix</keyword>
<reference evidence="2" key="1">
    <citation type="submission" date="2014-11" db="EMBL/GenBank/DDBJ databases">
        <authorList>
            <person name="Amaro Gonzalez C."/>
        </authorList>
    </citation>
    <scope>NUCLEOTIDE SEQUENCE</scope>
</reference>
<protein>
    <submittedName>
        <fullName evidence="2">Uncharacterized protein</fullName>
    </submittedName>
</protein>
<keyword evidence="1" id="KW-0472">Membrane</keyword>
<dbReference type="EMBL" id="GBXM01062516">
    <property type="protein sequence ID" value="JAH46061.1"/>
    <property type="molecule type" value="Transcribed_RNA"/>
</dbReference>
<feature type="transmembrane region" description="Helical" evidence="1">
    <location>
        <begin position="12"/>
        <end position="37"/>
    </location>
</feature>
<name>A0A0E9SXN6_ANGAN</name>
<accession>A0A0E9SXN6</accession>
<keyword evidence="1" id="KW-0812">Transmembrane</keyword>
<evidence type="ECO:0000313" key="2">
    <source>
        <dbReference type="EMBL" id="JAH46061.1"/>
    </source>
</evidence>
<dbReference type="AlphaFoldDB" id="A0A0E9SXN6"/>